<gene>
    <name evidence="1" type="ORF">TrRE_jg793</name>
</gene>
<evidence type="ECO:0000313" key="1">
    <source>
        <dbReference type="EMBL" id="GMH64128.1"/>
    </source>
</evidence>
<feature type="non-terminal residue" evidence="1">
    <location>
        <position position="172"/>
    </location>
</feature>
<protein>
    <submittedName>
        <fullName evidence="1">Uncharacterized protein</fullName>
    </submittedName>
</protein>
<dbReference type="Proteomes" id="UP001165082">
    <property type="component" value="Unassembled WGS sequence"/>
</dbReference>
<evidence type="ECO:0000313" key="2">
    <source>
        <dbReference type="Proteomes" id="UP001165082"/>
    </source>
</evidence>
<dbReference type="EMBL" id="BRXZ01006654">
    <property type="protein sequence ID" value="GMH64128.1"/>
    <property type="molecule type" value="Genomic_DNA"/>
</dbReference>
<proteinExistence type="predicted"/>
<name>A0A9W7E365_9STRA</name>
<sequence length="172" mass="17409">MEKFSADDEEAVVVADMYLGSAGEGGAGEGGVMVEFTSVKYDSVDLDKGWISGTFKVAQSFNPYGNKGVLRVLEGASFIGNLTVVDGRVTGVQVEGEISAIEVDGAVDVSGGVTIKGEGGGGGRGGFCPMFEGITKTSIAEVIQGVIGEGEDVAEVMGRFGLDGSVALVGIS</sequence>
<reference evidence="1" key="1">
    <citation type="submission" date="2022-07" db="EMBL/GenBank/DDBJ databases">
        <title>Genome analysis of Parmales, a sister group of diatoms, reveals the evolutionary specialization of diatoms from phago-mixotrophs to photoautotrophs.</title>
        <authorList>
            <person name="Ban H."/>
            <person name="Sato S."/>
            <person name="Yoshikawa S."/>
            <person name="Kazumasa Y."/>
            <person name="Nakamura Y."/>
            <person name="Ichinomiya M."/>
            <person name="Saitoh K."/>
            <person name="Sato N."/>
            <person name="Blanc-Mathieu R."/>
            <person name="Endo H."/>
            <person name="Kuwata A."/>
            <person name="Ogata H."/>
        </authorList>
    </citation>
    <scope>NUCLEOTIDE SEQUENCE</scope>
</reference>
<keyword evidence="2" id="KW-1185">Reference proteome</keyword>
<comment type="caution">
    <text evidence="1">The sequence shown here is derived from an EMBL/GenBank/DDBJ whole genome shotgun (WGS) entry which is preliminary data.</text>
</comment>
<organism evidence="1 2">
    <name type="scientific">Triparma retinervis</name>
    <dbReference type="NCBI Taxonomy" id="2557542"/>
    <lineage>
        <taxon>Eukaryota</taxon>
        <taxon>Sar</taxon>
        <taxon>Stramenopiles</taxon>
        <taxon>Ochrophyta</taxon>
        <taxon>Bolidophyceae</taxon>
        <taxon>Parmales</taxon>
        <taxon>Triparmaceae</taxon>
        <taxon>Triparma</taxon>
    </lineage>
</organism>
<dbReference type="AlphaFoldDB" id="A0A9W7E365"/>
<accession>A0A9W7E365</accession>